<evidence type="ECO:0000313" key="2">
    <source>
        <dbReference type="Proteomes" id="UP000221980"/>
    </source>
</evidence>
<proteinExistence type="predicted"/>
<dbReference type="Proteomes" id="UP000221980">
    <property type="component" value="Unassembled WGS sequence"/>
</dbReference>
<accession>A0A2D0JSI4</accession>
<reference evidence="1 2" key="1">
    <citation type="journal article" date="2017" name="Nat. Microbiol.">
        <title>Natural product diversity associated with the nematode symbionts Photorhabdus and Xenorhabdus.</title>
        <authorList>
            <person name="Tobias N.J."/>
            <person name="Wolff H."/>
            <person name="Djahanschiri B."/>
            <person name="Grundmann F."/>
            <person name="Kronenwerth M."/>
            <person name="Shi Y.M."/>
            <person name="Simonyi S."/>
            <person name="Grun P."/>
            <person name="Shapiro-Ilan D."/>
            <person name="Pidot S.J."/>
            <person name="Stinear T.P."/>
            <person name="Ebersberger I."/>
            <person name="Bode H.B."/>
        </authorList>
    </citation>
    <scope>NUCLEOTIDE SEQUENCE [LARGE SCALE GENOMIC DNA]</scope>
    <source>
        <strain evidence="1 2">DSM 17902</strain>
    </source>
</reference>
<dbReference type="AlphaFoldDB" id="A0A2D0JSI4"/>
<dbReference type="EMBL" id="NITZ01000006">
    <property type="protein sequence ID" value="PHM49271.1"/>
    <property type="molecule type" value="Genomic_DNA"/>
</dbReference>
<organism evidence="1 2">
    <name type="scientific">Xenorhabdus miraniensis</name>
    <dbReference type="NCBI Taxonomy" id="351674"/>
    <lineage>
        <taxon>Bacteria</taxon>
        <taxon>Pseudomonadati</taxon>
        <taxon>Pseudomonadota</taxon>
        <taxon>Gammaproteobacteria</taxon>
        <taxon>Enterobacterales</taxon>
        <taxon>Morganellaceae</taxon>
        <taxon>Xenorhabdus</taxon>
    </lineage>
</organism>
<gene>
    <name evidence="1" type="ORF">Xmir_01627</name>
</gene>
<sequence length="30" mass="3209">MEQVKNFIGGQLTDSQSGRITSIFNPVAGL</sequence>
<name>A0A2D0JSI4_9GAMM</name>
<evidence type="ECO:0000313" key="1">
    <source>
        <dbReference type="EMBL" id="PHM49271.1"/>
    </source>
</evidence>
<comment type="caution">
    <text evidence="1">The sequence shown here is derived from an EMBL/GenBank/DDBJ whole genome shotgun (WGS) entry which is preliminary data.</text>
</comment>
<protein>
    <submittedName>
        <fullName evidence="1">Methylmalonate-semialdehyde dehydrogenase</fullName>
    </submittedName>
</protein>
<keyword evidence="2" id="KW-1185">Reference proteome</keyword>